<dbReference type="SUPFAM" id="SSF52540">
    <property type="entry name" value="P-loop containing nucleoside triphosphate hydrolases"/>
    <property type="match status" value="1"/>
</dbReference>
<comment type="caution">
    <text evidence="2">The sequence shown here is derived from an EMBL/GenBank/DDBJ whole genome shotgun (WGS) entry which is preliminary data.</text>
</comment>
<protein>
    <recommendedName>
        <fullName evidence="4">ABC transporter ATP-binding protein</fullName>
    </recommendedName>
</protein>
<dbReference type="InterPro" id="IPR027417">
    <property type="entry name" value="P-loop_NTPase"/>
</dbReference>
<accession>A0A7Y9S727</accession>
<keyword evidence="3" id="KW-1185">Reference proteome</keyword>
<evidence type="ECO:0000313" key="3">
    <source>
        <dbReference type="Proteomes" id="UP000521748"/>
    </source>
</evidence>
<gene>
    <name evidence="2" type="ORF">FHU41_002058</name>
</gene>
<evidence type="ECO:0008006" key="4">
    <source>
        <dbReference type="Google" id="ProtNLM"/>
    </source>
</evidence>
<proteinExistence type="predicted"/>
<dbReference type="AlphaFoldDB" id="A0A7Y9S727"/>
<organism evidence="2 3">
    <name type="scientific">Psychromicrobium silvestre</name>
    <dbReference type="NCBI Taxonomy" id="1645614"/>
    <lineage>
        <taxon>Bacteria</taxon>
        <taxon>Bacillati</taxon>
        <taxon>Actinomycetota</taxon>
        <taxon>Actinomycetes</taxon>
        <taxon>Micrococcales</taxon>
        <taxon>Micrococcaceae</taxon>
        <taxon>Psychromicrobium</taxon>
    </lineage>
</organism>
<sequence length="223" mass="24274">MEGRHYDLVPALDLEASTGSLLLAVGDIQPQRTALALTLSARMKPSSGTVSWGQSSKLSQLRKRSALIDSPGVNEPEQHLSVKDLVTEDLALIPRRYRGIRHAGDWLKVNSFKDIADSLAEELPSQRRLELLCTLALANPDVDLLIVDSPDRHGPHSQNWLPQLVALAQDKGRPLCIVATVSQLPEEWTGKAVRIDNPTEAAETEPEPAEATATAAEAESQEL</sequence>
<feature type="region of interest" description="Disordered" evidence="1">
    <location>
        <begin position="190"/>
        <end position="223"/>
    </location>
</feature>
<evidence type="ECO:0000256" key="1">
    <source>
        <dbReference type="SAM" id="MobiDB-lite"/>
    </source>
</evidence>
<dbReference type="EMBL" id="JACBYQ010000002">
    <property type="protein sequence ID" value="NYE95808.1"/>
    <property type="molecule type" value="Genomic_DNA"/>
</dbReference>
<name>A0A7Y9S727_9MICC</name>
<dbReference type="RefSeq" id="WP_425503297.1">
    <property type="nucleotide sequence ID" value="NZ_JACBYQ010000002.1"/>
</dbReference>
<dbReference type="Proteomes" id="UP000521748">
    <property type="component" value="Unassembled WGS sequence"/>
</dbReference>
<feature type="compositionally biased region" description="Low complexity" evidence="1">
    <location>
        <begin position="209"/>
        <end position="223"/>
    </location>
</feature>
<evidence type="ECO:0000313" key="2">
    <source>
        <dbReference type="EMBL" id="NYE95808.1"/>
    </source>
</evidence>
<reference evidence="2 3" key="1">
    <citation type="submission" date="2020-07" db="EMBL/GenBank/DDBJ databases">
        <title>Sequencing the genomes of 1000 actinobacteria strains.</title>
        <authorList>
            <person name="Klenk H.-P."/>
        </authorList>
    </citation>
    <scope>NUCLEOTIDE SEQUENCE [LARGE SCALE GENOMIC DNA]</scope>
    <source>
        <strain evidence="2 3">DSM 102047</strain>
    </source>
</reference>